<evidence type="ECO:0000313" key="2">
    <source>
        <dbReference type="Proteomes" id="UP000265520"/>
    </source>
</evidence>
<reference evidence="1 2" key="1">
    <citation type="journal article" date="2018" name="Front. Plant Sci.">
        <title>Red Clover (Trifolium pratense) and Zigzag Clover (T. medium) - A Picture of Genomic Similarities and Differences.</title>
        <authorList>
            <person name="Dluhosova J."/>
            <person name="Istvanek J."/>
            <person name="Nedelnik J."/>
            <person name="Repkova J."/>
        </authorList>
    </citation>
    <scope>NUCLEOTIDE SEQUENCE [LARGE SCALE GENOMIC DNA]</scope>
    <source>
        <strain evidence="2">cv. 10/8</strain>
        <tissue evidence="1">Leaf</tissue>
    </source>
</reference>
<dbReference type="EMBL" id="LXQA010549256">
    <property type="protein sequence ID" value="MCI58621.1"/>
    <property type="molecule type" value="Genomic_DNA"/>
</dbReference>
<organism evidence="1 2">
    <name type="scientific">Trifolium medium</name>
    <dbReference type="NCBI Taxonomy" id="97028"/>
    <lineage>
        <taxon>Eukaryota</taxon>
        <taxon>Viridiplantae</taxon>
        <taxon>Streptophyta</taxon>
        <taxon>Embryophyta</taxon>
        <taxon>Tracheophyta</taxon>
        <taxon>Spermatophyta</taxon>
        <taxon>Magnoliopsida</taxon>
        <taxon>eudicotyledons</taxon>
        <taxon>Gunneridae</taxon>
        <taxon>Pentapetalae</taxon>
        <taxon>rosids</taxon>
        <taxon>fabids</taxon>
        <taxon>Fabales</taxon>
        <taxon>Fabaceae</taxon>
        <taxon>Papilionoideae</taxon>
        <taxon>50 kb inversion clade</taxon>
        <taxon>NPAAA clade</taxon>
        <taxon>Hologalegina</taxon>
        <taxon>IRL clade</taxon>
        <taxon>Trifolieae</taxon>
        <taxon>Trifolium</taxon>
    </lineage>
</organism>
<dbReference type="Proteomes" id="UP000265520">
    <property type="component" value="Unassembled WGS sequence"/>
</dbReference>
<evidence type="ECO:0000313" key="1">
    <source>
        <dbReference type="EMBL" id="MCI58621.1"/>
    </source>
</evidence>
<name>A0A392TBW4_9FABA</name>
<dbReference type="AlphaFoldDB" id="A0A392TBW4"/>
<proteinExistence type="predicted"/>
<accession>A0A392TBW4</accession>
<comment type="caution">
    <text evidence="1">The sequence shown here is derived from an EMBL/GenBank/DDBJ whole genome shotgun (WGS) entry which is preliminary data.</text>
</comment>
<feature type="non-terminal residue" evidence="1">
    <location>
        <position position="81"/>
    </location>
</feature>
<keyword evidence="2" id="KW-1185">Reference proteome</keyword>
<protein>
    <submittedName>
        <fullName evidence="1">Uncharacterized protein</fullName>
    </submittedName>
</protein>
<sequence length="81" mass="8831">MPHRSLGPSHHQRYPAVVAAVWMMCLKIPIPYTPNVCLMLCAPELQPSGVEKTVVTSHPSTMPCYNCARPSPSRSLNTDGA</sequence>